<dbReference type="InterPro" id="IPR050810">
    <property type="entry name" value="Bact_Secretion_Sys_Channel"/>
</dbReference>
<keyword evidence="7" id="KW-1185">Reference proteome</keyword>
<dbReference type="InterPro" id="IPR004846">
    <property type="entry name" value="T2SS/T3SS_dom"/>
</dbReference>
<evidence type="ECO:0000259" key="5">
    <source>
        <dbReference type="Pfam" id="PF13629"/>
    </source>
</evidence>
<dbReference type="KEGG" id="acm:AciX9_0464"/>
<proteinExistence type="inferred from homology"/>
<protein>
    <submittedName>
        <fullName evidence="6">Type II and III secretion system protein</fullName>
    </submittedName>
</protein>
<evidence type="ECO:0000313" key="6">
    <source>
        <dbReference type="EMBL" id="ADW67536.1"/>
    </source>
</evidence>
<feature type="region of interest" description="Disordered" evidence="2">
    <location>
        <begin position="449"/>
        <end position="484"/>
    </location>
</feature>
<feature type="domain" description="Pilus formation protein N-terminal" evidence="5">
    <location>
        <begin position="60"/>
        <end position="120"/>
    </location>
</feature>
<dbReference type="eggNOG" id="COG4964">
    <property type="taxonomic scope" value="Bacteria"/>
</dbReference>
<dbReference type="PANTHER" id="PTHR30332">
    <property type="entry name" value="PROBABLE GENERAL SECRETION PATHWAY PROTEIN D"/>
    <property type="match status" value="1"/>
</dbReference>
<evidence type="ECO:0000259" key="4">
    <source>
        <dbReference type="Pfam" id="PF00263"/>
    </source>
</evidence>
<dbReference type="STRING" id="1198114.AciX9_0464"/>
<dbReference type="Pfam" id="PF00263">
    <property type="entry name" value="Secretin"/>
    <property type="match status" value="1"/>
</dbReference>
<comment type="similarity">
    <text evidence="1">Belongs to the bacterial secretin family.</text>
</comment>
<sequence length="484" mass="51802">MNVKKRIPLTSFVPALLLLAGTLPFNPCSAFAQSVQAPGDSPTAHEARKRMDMHDMGGDETLHLLVGHSMVLHSTSNIKRIFVGNPTVLQSYTGGPSEIVLTAKATGVSSLVVWDTQGQSCLYTIAADMDPETLQRSMHDAYPKSQIDVGGHEGRIFLSGTVPTQEASDNAFKLASSYSKDVVNSIRVVTIHGKQVQLKLRIVEVDRTKMEQFGINLFRPTASNAVGGLTTGQFPSLATYATGTPATATAPAVPATINVNNPLNFFIYSFSHEIGATIQDLEQKQILQVLAEPTLTAMSGQSAKFLSGGEFPFPVVQGGGSAAGVAITISFRPYGVKVDFTPTVNEDGSIHLKVAPEVSTLDFSNAVTISGFTIPALSTRRAETEVEILNGQTFALTGLLDHRTTESLSQIPGISRLPILGKLFATTKSYTHSVIELVVLVTANVVDPLTQPTDTTQPDMAVPNLDKSVFDNDLSKEQKLPKKP</sequence>
<dbReference type="AlphaFoldDB" id="E8WXZ7"/>
<dbReference type="Proteomes" id="UP000000343">
    <property type="component" value="Chromosome"/>
</dbReference>
<evidence type="ECO:0000256" key="1">
    <source>
        <dbReference type="RuleBase" id="RU004003"/>
    </source>
</evidence>
<name>E8WXZ7_GRATM</name>
<dbReference type="PANTHER" id="PTHR30332:SF17">
    <property type="entry name" value="TYPE IV PILIATION SYSTEM PROTEIN DR_0774-RELATED"/>
    <property type="match status" value="1"/>
</dbReference>
<gene>
    <name evidence="6" type="ordered locus">AciX9_0464</name>
</gene>
<feature type="compositionally biased region" description="Basic and acidic residues" evidence="2">
    <location>
        <begin position="468"/>
        <end position="484"/>
    </location>
</feature>
<feature type="chain" id="PRO_5003230443" evidence="3">
    <location>
        <begin position="33"/>
        <end position="484"/>
    </location>
</feature>
<evidence type="ECO:0000313" key="7">
    <source>
        <dbReference type="Proteomes" id="UP000000343"/>
    </source>
</evidence>
<evidence type="ECO:0000256" key="2">
    <source>
        <dbReference type="SAM" id="MobiDB-lite"/>
    </source>
</evidence>
<accession>E8WXZ7</accession>
<keyword evidence="3" id="KW-0732">Signal</keyword>
<dbReference type="PaxDb" id="1198114-AciX9_0464"/>
<dbReference type="GO" id="GO:0015627">
    <property type="term" value="C:type II protein secretion system complex"/>
    <property type="evidence" value="ECO:0007669"/>
    <property type="project" value="TreeGrafter"/>
</dbReference>
<dbReference type="EMBL" id="CP002480">
    <property type="protein sequence ID" value="ADW67536.1"/>
    <property type="molecule type" value="Genomic_DNA"/>
</dbReference>
<dbReference type="InterPro" id="IPR001775">
    <property type="entry name" value="GspD/PilQ"/>
</dbReference>
<evidence type="ECO:0000256" key="3">
    <source>
        <dbReference type="SAM" id="SignalP"/>
    </source>
</evidence>
<dbReference type="GO" id="GO:0009306">
    <property type="term" value="P:protein secretion"/>
    <property type="evidence" value="ECO:0007669"/>
    <property type="project" value="InterPro"/>
</dbReference>
<feature type="signal peptide" evidence="3">
    <location>
        <begin position="1"/>
        <end position="32"/>
    </location>
</feature>
<dbReference type="HOGENOM" id="CLU_017952_2_0_0"/>
<feature type="compositionally biased region" description="Low complexity" evidence="2">
    <location>
        <begin position="450"/>
        <end position="459"/>
    </location>
</feature>
<dbReference type="Pfam" id="PF13629">
    <property type="entry name" value="T2SS-T3SS_pil_N"/>
    <property type="match status" value="1"/>
</dbReference>
<dbReference type="PRINTS" id="PR00811">
    <property type="entry name" value="BCTERIALGSPD"/>
</dbReference>
<organism evidence="7">
    <name type="scientific">Granulicella tundricola (strain ATCC BAA-1859 / DSM 23138 / MP5ACTX9)</name>
    <dbReference type="NCBI Taxonomy" id="1198114"/>
    <lineage>
        <taxon>Bacteria</taxon>
        <taxon>Pseudomonadati</taxon>
        <taxon>Acidobacteriota</taxon>
        <taxon>Terriglobia</taxon>
        <taxon>Terriglobales</taxon>
        <taxon>Acidobacteriaceae</taxon>
        <taxon>Granulicella</taxon>
    </lineage>
</organism>
<dbReference type="OrthoDB" id="9779724at2"/>
<feature type="domain" description="Type II/III secretion system secretin-like" evidence="4">
    <location>
        <begin position="281"/>
        <end position="447"/>
    </location>
</feature>
<dbReference type="InterPro" id="IPR032789">
    <property type="entry name" value="T2SS-T3SS_pil_N"/>
</dbReference>
<dbReference type="PRINTS" id="PR01032">
    <property type="entry name" value="PHAGEIV"/>
</dbReference>
<reference evidence="7" key="1">
    <citation type="submission" date="2011-01" db="EMBL/GenBank/DDBJ databases">
        <title>Complete sequence of chromosome of Acidobacterium sp. MP5ACTX9.</title>
        <authorList>
            <consortium name="US DOE Joint Genome Institute"/>
            <person name="Lucas S."/>
            <person name="Copeland A."/>
            <person name="Lapidus A."/>
            <person name="Cheng J.-F."/>
            <person name="Goodwin L."/>
            <person name="Pitluck S."/>
            <person name="Teshima H."/>
            <person name="Detter J.C."/>
            <person name="Han C."/>
            <person name="Tapia R."/>
            <person name="Land M."/>
            <person name="Hauser L."/>
            <person name="Kyrpides N."/>
            <person name="Ivanova N."/>
            <person name="Ovchinnikova G."/>
            <person name="Pagani I."/>
            <person name="Rawat S.R."/>
            <person name="Mannisto M."/>
            <person name="Haggblom M.M."/>
            <person name="Woyke T."/>
        </authorList>
    </citation>
    <scope>NUCLEOTIDE SEQUENCE [LARGE SCALE GENOMIC DNA]</scope>
    <source>
        <strain evidence="7">MP5ACTX9</strain>
    </source>
</reference>